<sequence>MGVAIPPALAPYVASLSAYDVDLGAPGVHRGLPGTTLTFVLPVGEPLDVGWRGDDASRGRRWTTLSGLHAHPAEIHHGGKQAGVQLGLTTAGARALLGMPAAELAGSLVELDVVVPSLRHLPEQLADCAPGARAALVADVLLERLTDHDEPRAEVGRALARLTRGATVQDVADDVGYSRRHLGTLVRRECGMTPQEVRRLGRFERTRAVLGRVPLAEAAQRCGYADQAHLTREWVRLAGCPPTTWLREEFPFLQDLHADGGGESGA</sequence>
<dbReference type="EMBL" id="JBCGDC010000050">
    <property type="protein sequence ID" value="MFB6395056.1"/>
    <property type="molecule type" value="Genomic_DNA"/>
</dbReference>
<dbReference type="InterPro" id="IPR018060">
    <property type="entry name" value="HTH_AraC"/>
</dbReference>
<name>A0ABV5CVI9_9ACTN</name>
<dbReference type="PANTHER" id="PTHR46796:SF15">
    <property type="entry name" value="BLL1074 PROTEIN"/>
    <property type="match status" value="1"/>
</dbReference>
<protein>
    <submittedName>
        <fullName evidence="5">AraC family transcriptional regulator</fullName>
    </submittedName>
</protein>
<dbReference type="PROSITE" id="PS00041">
    <property type="entry name" value="HTH_ARAC_FAMILY_1"/>
    <property type="match status" value="1"/>
</dbReference>
<dbReference type="InterPro" id="IPR050204">
    <property type="entry name" value="AraC_XylS_family_regulators"/>
</dbReference>
<dbReference type="RefSeq" id="WP_375735004.1">
    <property type="nucleotide sequence ID" value="NZ_JBCGDC010000050.1"/>
</dbReference>
<evidence type="ECO:0000256" key="1">
    <source>
        <dbReference type="ARBA" id="ARBA00023015"/>
    </source>
</evidence>
<keyword evidence="1" id="KW-0805">Transcription regulation</keyword>
<keyword evidence="6" id="KW-1185">Reference proteome</keyword>
<dbReference type="PROSITE" id="PS01124">
    <property type="entry name" value="HTH_ARAC_FAMILY_2"/>
    <property type="match status" value="1"/>
</dbReference>
<dbReference type="InterPro" id="IPR018062">
    <property type="entry name" value="HTH_AraC-typ_CS"/>
</dbReference>
<keyword evidence="3" id="KW-0804">Transcription</keyword>
<dbReference type="Gene3D" id="1.10.10.60">
    <property type="entry name" value="Homeodomain-like"/>
    <property type="match status" value="1"/>
</dbReference>
<comment type="caution">
    <text evidence="5">The sequence shown here is derived from an EMBL/GenBank/DDBJ whole genome shotgun (WGS) entry which is preliminary data.</text>
</comment>
<reference evidence="5 6" key="1">
    <citation type="submission" date="2024-04" db="EMBL/GenBank/DDBJ databases">
        <title>Polymorphospora sp. isolated from Baiyangdian Lake in Xiong'an New Area.</title>
        <authorList>
            <person name="Zhang X."/>
            <person name="Liu J."/>
        </authorList>
    </citation>
    <scope>NUCLEOTIDE SEQUENCE [LARGE SCALE GENOMIC DNA]</scope>
    <source>
        <strain evidence="5 6">2-325</strain>
    </source>
</reference>
<evidence type="ECO:0000313" key="6">
    <source>
        <dbReference type="Proteomes" id="UP001582793"/>
    </source>
</evidence>
<feature type="domain" description="HTH araC/xylS-type" evidence="4">
    <location>
        <begin position="152"/>
        <end position="248"/>
    </location>
</feature>
<organism evidence="5 6">
    <name type="scientific">Polymorphospora lycopeni</name>
    <dbReference type="NCBI Taxonomy" id="3140240"/>
    <lineage>
        <taxon>Bacteria</taxon>
        <taxon>Bacillati</taxon>
        <taxon>Actinomycetota</taxon>
        <taxon>Actinomycetes</taxon>
        <taxon>Micromonosporales</taxon>
        <taxon>Micromonosporaceae</taxon>
        <taxon>Polymorphospora</taxon>
    </lineage>
</organism>
<proteinExistence type="predicted"/>
<dbReference type="SMART" id="SM00342">
    <property type="entry name" value="HTH_ARAC"/>
    <property type="match status" value="1"/>
</dbReference>
<dbReference type="SUPFAM" id="SSF46689">
    <property type="entry name" value="Homeodomain-like"/>
    <property type="match status" value="1"/>
</dbReference>
<dbReference type="PANTHER" id="PTHR46796">
    <property type="entry name" value="HTH-TYPE TRANSCRIPTIONAL ACTIVATOR RHAS-RELATED"/>
    <property type="match status" value="1"/>
</dbReference>
<evidence type="ECO:0000259" key="4">
    <source>
        <dbReference type="PROSITE" id="PS01124"/>
    </source>
</evidence>
<keyword evidence="2" id="KW-0238">DNA-binding</keyword>
<evidence type="ECO:0000256" key="3">
    <source>
        <dbReference type="ARBA" id="ARBA00023163"/>
    </source>
</evidence>
<dbReference type="Proteomes" id="UP001582793">
    <property type="component" value="Unassembled WGS sequence"/>
</dbReference>
<dbReference type="Pfam" id="PF12833">
    <property type="entry name" value="HTH_18"/>
    <property type="match status" value="1"/>
</dbReference>
<evidence type="ECO:0000256" key="2">
    <source>
        <dbReference type="ARBA" id="ARBA00023125"/>
    </source>
</evidence>
<gene>
    <name evidence="5" type="ORF">AAFH96_18385</name>
</gene>
<dbReference type="InterPro" id="IPR009057">
    <property type="entry name" value="Homeodomain-like_sf"/>
</dbReference>
<accession>A0ABV5CVI9</accession>
<evidence type="ECO:0000313" key="5">
    <source>
        <dbReference type="EMBL" id="MFB6395056.1"/>
    </source>
</evidence>